<proteinExistence type="predicted"/>
<name>A0ABV0LPN3_9PSEU</name>
<sequence length="107" mass="10884">MTGMVWVPAAGCWLTTPMVRSTPARLFPGKRYAAAEDVRPIRDEIDRRELLAGLRGLLSAPLVTMSAAAPAALTGSYSTAFLVLGALTAAAGPVSLAAGPASSASKA</sequence>
<dbReference type="RefSeq" id="WP_348955317.1">
    <property type="nucleotide sequence ID" value="NZ_JBDZYD010000014.1"/>
</dbReference>
<keyword evidence="2" id="KW-1185">Reference proteome</keyword>
<reference evidence="1 2" key="1">
    <citation type="submission" date="2024-05" db="EMBL/GenBank/DDBJ databases">
        <authorList>
            <person name="Zhao H."/>
            <person name="Xu Y."/>
            <person name="Lin S."/>
            <person name="Spain J.C."/>
            <person name="Zhou N.-Y."/>
        </authorList>
    </citation>
    <scope>NUCLEOTIDE SEQUENCE [LARGE SCALE GENOMIC DNA]</scope>
    <source>
        <strain evidence="1 2">NEAU-NG30</strain>
    </source>
</reference>
<dbReference type="Proteomes" id="UP001440984">
    <property type="component" value="Unassembled WGS sequence"/>
</dbReference>
<protein>
    <submittedName>
        <fullName evidence="1">Uncharacterized protein</fullName>
    </submittedName>
</protein>
<organism evidence="1 2">
    <name type="scientific">Amycolatopsis melonis</name>
    <dbReference type="NCBI Taxonomy" id="3156488"/>
    <lineage>
        <taxon>Bacteria</taxon>
        <taxon>Bacillati</taxon>
        <taxon>Actinomycetota</taxon>
        <taxon>Actinomycetes</taxon>
        <taxon>Pseudonocardiales</taxon>
        <taxon>Pseudonocardiaceae</taxon>
        <taxon>Amycolatopsis</taxon>
    </lineage>
</organism>
<comment type="caution">
    <text evidence="1">The sequence shown here is derived from an EMBL/GenBank/DDBJ whole genome shotgun (WGS) entry which is preliminary data.</text>
</comment>
<evidence type="ECO:0000313" key="1">
    <source>
        <dbReference type="EMBL" id="MEQ0564259.1"/>
    </source>
</evidence>
<accession>A0ABV0LPN3</accession>
<dbReference type="EMBL" id="JBDZYD010000014">
    <property type="protein sequence ID" value="MEQ0564259.1"/>
    <property type="molecule type" value="Genomic_DNA"/>
</dbReference>
<gene>
    <name evidence="1" type="ORF">ABJI51_34705</name>
</gene>
<evidence type="ECO:0000313" key="2">
    <source>
        <dbReference type="Proteomes" id="UP001440984"/>
    </source>
</evidence>